<accession>R9PH63</accession>
<dbReference type="InterPro" id="IPR007219">
    <property type="entry name" value="XnlR_reg_dom"/>
</dbReference>
<evidence type="ECO:0000256" key="3">
    <source>
        <dbReference type="ARBA" id="ARBA00022737"/>
    </source>
</evidence>
<dbReference type="HOGENOM" id="CLU_252585_0_0_1"/>
<dbReference type="OrthoDB" id="1405595at2759"/>
<feature type="compositionally biased region" description="Low complexity" evidence="8">
    <location>
        <begin position="163"/>
        <end position="205"/>
    </location>
</feature>
<feature type="region of interest" description="Disordered" evidence="8">
    <location>
        <begin position="129"/>
        <end position="219"/>
    </location>
</feature>
<feature type="compositionally biased region" description="Acidic residues" evidence="8">
    <location>
        <begin position="45"/>
        <end position="55"/>
    </location>
</feature>
<feature type="region of interest" description="Disordered" evidence="8">
    <location>
        <begin position="477"/>
        <end position="524"/>
    </location>
</feature>
<keyword evidence="11" id="KW-1185">Reference proteome</keyword>
<protein>
    <submittedName>
        <fullName evidence="10">Potential zinc finger protein</fullName>
    </submittedName>
</protein>
<dbReference type="Proteomes" id="UP000014071">
    <property type="component" value="Unassembled WGS sequence"/>
</dbReference>
<dbReference type="PANTHER" id="PTHR40626:SF32">
    <property type="entry name" value="ZINC FINGER PROTEIN RST2"/>
    <property type="match status" value="1"/>
</dbReference>
<feature type="compositionally biased region" description="Low complexity" evidence="8">
    <location>
        <begin position="662"/>
        <end position="699"/>
    </location>
</feature>
<dbReference type="STRING" id="1305764.R9PH63"/>
<proteinExistence type="predicted"/>
<dbReference type="Gene3D" id="3.30.160.60">
    <property type="entry name" value="Classic Zinc Finger"/>
    <property type="match status" value="1"/>
</dbReference>
<keyword evidence="4 7" id="KW-0863">Zinc-finger</keyword>
<comment type="subcellular location">
    <subcellularLocation>
        <location evidence="1">Nucleus</location>
    </subcellularLocation>
</comment>
<dbReference type="GO" id="GO:0006351">
    <property type="term" value="P:DNA-templated transcription"/>
    <property type="evidence" value="ECO:0007669"/>
    <property type="project" value="InterPro"/>
</dbReference>
<keyword evidence="3" id="KW-0677">Repeat</keyword>
<feature type="compositionally biased region" description="Polar residues" evidence="8">
    <location>
        <begin position="326"/>
        <end position="336"/>
    </location>
</feature>
<name>R9PH63_PSEHS</name>
<evidence type="ECO:0000313" key="11">
    <source>
        <dbReference type="Proteomes" id="UP000014071"/>
    </source>
</evidence>
<dbReference type="InterPro" id="IPR036236">
    <property type="entry name" value="Znf_C2H2_sf"/>
</dbReference>
<gene>
    <name evidence="10" type="ORF">PHSY_005011</name>
</gene>
<dbReference type="RefSeq" id="XP_012191012.1">
    <property type="nucleotide sequence ID" value="XM_012335622.1"/>
</dbReference>
<dbReference type="Pfam" id="PF04082">
    <property type="entry name" value="Fungal_trans"/>
    <property type="match status" value="1"/>
</dbReference>
<evidence type="ECO:0000256" key="6">
    <source>
        <dbReference type="ARBA" id="ARBA00023242"/>
    </source>
</evidence>
<keyword evidence="6" id="KW-0539">Nucleus</keyword>
<feature type="region of interest" description="Disordered" evidence="8">
    <location>
        <begin position="326"/>
        <end position="366"/>
    </location>
</feature>
<dbReference type="PROSITE" id="PS50157">
    <property type="entry name" value="ZINC_FINGER_C2H2_2"/>
    <property type="match status" value="1"/>
</dbReference>
<dbReference type="InterPro" id="IPR013087">
    <property type="entry name" value="Znf_C2H2_type"/>
</dbReference>
<dbReference type="PROSITE" id="PS00028">
    <property type="entry name" value="ZINC_FINGER_C2H2_1"/>
    <property type="match status" value="1"/>
</dbReference>
<dbReference type="SUPFAM" id="SSF57667">
    <property type="entry name" value="beta-beta-alpha zinc fingers"/>
    <property type="match status" value="1"/>
</dbReference>
<dbReference type="GO" id="GO:0008270">
    <property type="term" value="F:zinc ion binding"/>
    <property type="evidence" value="ECO:0007669"/>
    <property type="project" value="UniProtKB-KW"/>
</dbReference>
<dbReference type="GO" id="GO:0000978">
    <property type="term" value="F:RNA polymerase II cis-regulatory region sequence-specific DNA binding"/>
    <property type="evidence" value="ECO:0007669"/>
    <property type="project" value="InterPro"/>
</dbReference>
<evidence type="ECO:0000256" key="7">
    <source>
        <dbReference type="PROSITE-ProRule" id="PRU00042"/>
    </source>
</evidence>
<feature type="compositionally biased region" description="Polar residues" evidence="8">
    <location>
        <begin position="554"/>
        <end position="568"/>
    </location>
</feature>
<evidence type="ECO:0000256" key="5">
    <source>
        <dbReference type="ARBA" id="ARBA00022833"/>
    </source>
</evidence>
<dbReference type="GO" id="GO:0005634">
    <property type="term" value="C:nucleus"/>
    <property type="evidence" value="ECO:0007669"/>
    <property type="project" value="UniProtKB-SubCell"/>
</dbReference>
<sequence length="1422" mass="148465">MQSDYFGAAAEPENGRIRSRPESPTPSGPARKVQKRSSIASNASNDDDNDDDDTAAADASTDAAGGPVPSGPPFICPTCSTSYSRLEYLRRHERRHADIRPFVCDCGKGFSRSDVLSRHKRQCRVVLQLDGSGDGEKPAEGEAPPKATKPRRSSTAAKPGRPKGSTKAAKAAAAAANNGTNGSADAAGTDGAAASHSGALGSEGANGPAPPPPAPHSDQLTHDAIALAAAAAAAAAAAGHHPVGAQAQEQDASAMIDPAIAADSQAQAAAAATTVAAISSVAAYQYANSMDPPDFHMGRGALNSYASTPFPLPVHSAVAALHPQLYQPSSPESNQPRSEHGSPRYGGQALIRHGSNSSRSGLMRQQAAPYDQYAARQAHAFANPADASIWEGLDTAKLPSPGHAAATTPGSAARATASMLASLGFPVTSPMSHLGDRPRAGSHLGSDASYFRSTAPGLSGGVAAGYGSNSTNSPAFSFGTSTSSAETGASSSSHSNSNATAATSTSQGQEASGATTPKEPVRFSVSTLGPLSPFSNTALNSSMSPYLSAFSNARDTPLVSSPRSQLPTTPGGGLASLDLGGQWTGMRPPSRSVSRHNSLQGINISSTTQSQSTSPQSEGIVAASKLAKSFSHEKLSLSDRTGANDSNDVKSAATSAAATSAATTADASATSSISASSATVVPSTGAATTSGAGTITTSAPVPISNSGIDTPSRFVKNESQQYFDGGALTPGPEAFLLRLQGGVQELRAGIHGNEISFLHGPHTALSSAPLGASQFSTPNWDHSMFSNPSAGSVAAAAASSGTPGAQLSALGWLMSPSIQQLLTAFSTTAGSGTVDKTNTSDYFNSKIVAAPDSIELDLTSVEIMPTPLEKALTDVKNPFFIPPDMFRPCYSIQHWSLPPIARLSVLALHAQQNLLKHFPVIHEPTFRIDTTPGCIAFAMCMLGGHEAGRKWWAGEEVVPKSAINIINSHGAAEPVNGLQRLMDDKGPSLLVDEEDGQELVKPIVMGEKSEMLMRAFASRCKSVRDKCSVVQALMLFQSNNFLSSDATTRTVAGVSHGTVVNMARQAGFFDPHADHAQRRTTLTAEDVIQQVMLESVDTIFSYSFLPSYSDEKEEADQIWRRWAELEGRRRSAFVIYTVDTVAHLDAAVPTLLSTKELAHLPLPMPDHVWRAPTASSWRTALDIHRGLTLDEALQQLLSSDANTSPPHELPGSPSLYGSHGPFARLAMVLALLRGIIDMLEGRAMRVAKPSSLSKWMKMSGAQSDGITGSANEAQVALFKKALARWRKAWDQDPTCRFASVKKTDGGPDAAADDKAHWTTPTAVTGGKHEWPKELQRTLFTPLTASGATPLSNDALPMYWLAHVLVTHAASNQRLPLRSVESKVGAPTARNGSGYAAANGGPDMPDFRAMLRFAKNFVTRGEK</sequence>
<dbReference type="EMBL" id="DF238810">
    <property type="protein sequence ID" value="GAC97425.1"/>
    <property type="molecule type" value="Genomic_DNA"/>
</dbReference>
<dbReference type="Pfam" id="PF00096">
    <property type="entry name" value="zf-C2H2"/>
    <property type="match status" value="1"/>
</dbReference>
<organism evidence="10 11">
    <name type="scientific">Pseudozyma hubeiensis (strain SY62)</name>
    <name type="common">Yeast</name>
    <dbReference type="NCBI Taxonomy" id="1305764"/>
    <lineage>
        <taxon>Eukaryota</taxon>
        <taxon>Fungi</taxon>
        <taxon>Dikarya</taxon>
        <taxon>Basidiomycota</taxon>
        <taxon>Ustilaginomycotina</taxon>
        <taxon>Ustilaginomycetes</taxon>
        <taxon>Ustilaginales</taxon>
        <taxon>Ustilaginaceae</taxon>
        <taxon>Pseudozyma</taxon>
    </lineage>
</organism>
<feature type="region of interest" description="Disordered" evidence="8">
    <location>
        <begin position="554"/>
        <end position="596"/>
    </location>
</feature>
<feature type="region of interest" description="Disordered" evidence="8">
    <location>
        <begin position="1"/>
        <end position="75"/>
    </location>
</feature>
<evidence type="ECO:0000256" key="1">
    <source>
        <dbReference type="ARBA" id="ARBA00004123"/>
    </source>
</evidence>
<feature type="domain" description="C2H2-type" evidence="9">
    <location>
        <begin position="74"/>
        <end position="101"/>
    </location>
</feature>
<keyword evidence="2" id="KW-0479">Metal-binding</keyword>
<evidence type="ECO:0000256" key="2">
    <source>
        <dbReference type="ARBA" id="ARBA00022723"/>
    </source>
</evidence>
<dbReference type="PANTHER" id="PTHR40626">
    <property type="entry name" value="MIP31509P"/>
    <property type="match status" value="1"/>
</dbReference>
<evidence type="ECO:0000256" key="4">
    <source>
        <dbReference type="ARBA" id="ARBA00022771"/>
    </source>
</evidence>
<evidence type="ECO:0000313" key="10">
    <source>
        <dbReference type="EMBL" id="GAC97425.1"/>
    </source>
</evidence>
<dbReference type="GeneID" id="24110291"/>
<dbReference type="GO" id="GO:0000981">
    <property type="term" value="F:DNA-binding transcription factor activity, RNA polymerase II-specific"/>
    <property type="evidence" value="ECO:0007669"/>
    <property type="project" value="InterPro"/>
</dbReference>
<feature type="region of interest" description="Disordered" evidence="8">
    <location>
        <begin position="662"/>
        <end position="704"/>
    </location>
</feature>
<keyword evidence="5" id="KW-0862">Zinc</keyword>
<dbReference type="eggNOG" id="KOG1721">
    <property type="taxonomic scope" value="Eukaryota"/>
</dbReference>
<reference evidence="11" key="1">
    <citation type="journal article" date="2013" name="Genome Announc.">
        <title>Draft genome sequence of the basidiomycetous yeast-like fungus Pseudozyma hubeiensis SY62, which produces an abundant amount of the biosurfactant mannosylerythritol lipids.</title>
        <authorList>
            <person name="Konishi M."/>
            <person name="Hatada Y."/>
            <person name="Horiuchi J."/>
        </authorList>
    </citation>
    <scope>NUCLEOTIDE SEQUENCE [LARGE SCALE GENOMIC DNA]</scope>
    <source>
        <strain evidence="11">SY62</strain>
    </source>
</reference>
<dbReference type="InterPro" id="IPR051059">
    <property type="entry name" value="VerF-like"/>
</dbReference>
<dbReference type="GO" id="GO:0000785">
    <property type="term" value="C:chromatin"/>
    <property type="evidence" value="ECO:0007669"/>
    <property type="project" value="TreeGrafter"/>
</dbReference>
<evidence type="ECO:0000259" key="9">
    <source>
        <dbReference type="PROSITE" id="PS50157"/>
    </source>
</evidence>
<evidence type="ECO:0000256" key="8">
    <source>
        <dbReference type="SAM" id="MobiDB-lite"/>
    </source>
</evidence>
<feature type="compositionally biased region" description="Low complexity" evidence="8">
    <location>
        <begin position="477"/>
        <end position="512"/>
    </location>
</feature>